<evidence type="ECO:0000313" key="2">
    <source>
        <dbReference type="EMBL" id="PWA27437.1"/>
    </source>
</evidence>
<accession>A0A315VW16</accession>
<comment type="caution">
    <text evidence="2">The sequence shown here is derived from an EMBL/GenBank/DDBJ whole genome shotgun (WGS) entry which is preliminary data.</text>
</comment>
<evidence type="ECO:0000256" key="1">
    <source>
        <dbReference type="SAM" id="MobiDB-lite"/>
    </source>
</evidence>
<gene>
    <name evidence="2" type="ORF">CCH79_00000185</name>
</gene>
<feature type="region of interest" description="Disordered" evidence="1">
    <location>
        <begin position="68"/>
        <end position="88"/>
    </location>
</feature>
<dbReference type="AlphaFoldDB" id="A0A315VW16"/>
<keyword evidence="3" id="KW-1185">Reference proteome</keyword>
<protein>
    <submittedName>
        <fullName evidence="2">Uncharacterized protein</fullName>
    </submittedName>
</protein>
<evidence type="ECO:0000313" key="3">
    <source>
        <dbReference type="Proteomes" id="UP000250572"/>
    </source>
</evidence>
<dbReference type="EMBL" id="NHOQ01001000">
    <property type="protein sequence ID" value="PWA27437.1"/>
    <property type="molecule type" value="Genomic_DNA"/>
</dbReference>
<sequence>MGVEVETISPGDGRTFPKKGQTCVVHYIEPDPLWHVFYRKPTRGNTGYSKRSKNNPTPVWYGVLPAYNQVKPSGGEREPESRAQEGKG</sequence>
<reference evidence="2 3" key="1">
    <citation type="journal article" date="2018" name="G3 (Bethesda)">
        <title>A High-Quality Reference Genome for the Invasive Mosquitofish Gambusia affinis Using a Chicago Library.</title>
        <authorList>
            <person name="Hoffberg S.L."/>
            <person name="Troendle N.J."/>
            <person name="Glenn T.C."/>
            <person name="Mahmud O."/>
            <person name="Louha S."/>
            <person name="Chalopin D."/>
            <person name="Bennetzen J.L."/>
            <person name="Mauricio R."/>
        </authorList>
    </citation>
    <scope>NUCLEOTIDE SEQUENCE [LARGE SCALE GENOMIC DNA]</scope>
    <source>
        <strain evidence="2">NE01/NJP1002.9</strain>
        <tissue evidence="2">Muscle</tissue>
    </source>
</reference>
<name>A0A315VW16_GAMAF</name>
<organism evidence="2 3">
    <name type="scientific">Gambusia affinis</name>
    <name type="common">Western mosquitofish</name>
    <name type="synonym">Heterandria affinis</name>
    <dbReference type="NCBI Taxonomy" id="33528"/>
    <lineage>
        <taxon>Eukaryota</taxon>
        <taxon>Metazoa</taxon>
        <taxon>Chordata</taxon>
        <taxon>Craniata</taxon>
        <taxon>Vertebrata</taxon>
        <taxon>Euteleostomi</taxon>
        <taxon>Actinopterygii</taxon>
        <taxon>Neopterygii</taxon>
        <taxon>Teleostei</taxon>
        <taxon>Neoteleostei</taxon>
        <taxon>Acanthomorphata</taxon>
        <taxon>Ovalentaria</taxon>
        <taxon>Atherinomorphae</taxon>
        <taxon>Cyprinodontiformes</taxon>
        <taxon>Poeciliidae</taxon>
        <taxon>Poeciliinae</taxon>
        <taxon>Gambusia</taxon>
    </lineage>
</organism>
<feature type="compositionally biased region" description="Basic and acidic residues" evidence="1">
    <location>
        <begin position="74"/>
        <end position="88"/>
    </location>
</feature>
<proteinExistence type="predicted"/>
<dbReference type="Proteomes" id="UP000250572">
    <property type="component" value="Unassembled WGS sequence"/>
</dbReference>